<evidence type="ECO:0000256" key="1">
    <source>
        <dbReference type="SAM" id="MobiDB-lite"/>
    </source>
</evidence>
<accession>A0AAV3NRD4</accession>
<proteinExistence type="predicted"/>
<evidence type="ECO:0000313" key="2">
    <source>
        <dbReference type="EMBL" id="GAA0141924.1"/>
    </source>
</evidence>
<feature type="region of interest" description="Disordered" evidence="1">
    <location>
        <begin position="55"/>
        <end position="77"/>
    </location>
</feature>
<dbReference type="EMBL" id="BAABME010030566">
    <property type="protein sequence ID" value="GAA0141924.1"/>
    <property type="molecule type" value="Genomic_DNA"/>
</dbReference>
<protein>
    <submittedName>
        <fullName evidence="2">Uncharacterized protein</fullName>
    </submittedName>
</protein>
<organism evidence="2 3">
    <name type="scientific">Lithospermum erythrorhizon</name>
    <name type="common">Purple gromwell</name>
    <name type="synonym">Lithospermum officinale var. erythrorhizon</name>
    <dbReference type="NCBI Taxonomy" id="34254"/>
    <lineage>
        <taxon>Eukaryota</taxon>
        <taxon>Viridiplantae</taxon>
        <taxon>Streptophyta</taxon>
        <taxon>Embryophyta</taxon>
        <taxon>Tracheophyta</taxon>
        <taxon>Spermatophyta</taxon>
        <taxon>Magnoliopsida</taxon>
        <taxon>eudicotyledons</taxon>
        <taxon>Gunneridae</taxon>
        <taxon>Pentapetalae</taxon>
        <taxon>asterids</taxon>
        <taxon>lamiids</taxon>
        <taxon>Boraginales</taxon>
        <taxon>Boraginaceae</taxon>
        <taxon>Boraginoideae</taxon>
        <taxon>Lithospermeae</taxon>
        <taxon>Lithospermum</taxon>
    </lineage>
</organism>
<comment type="caution">
    <text evidence="2">The sequence shown here is derived from an EMBL/GenBank/DDBJ whole genome shotgun (WGS) entry which is preliminary data.</text>
</comment>
<feature type="compositionally biased region" description="Low complexity" evidence="1">
    <location>
        <begin position="59"/>
        <end position="74"/>
    </location>
</feature>
<dbReference type="Proteomes" id="UP001454036">
    <property type="component" value="Unassembled WGS sequence"/>
</dbReference>
<evidence type="ECO:0000313" key="3">
    <source>
        <dbReference type="Proteomes" id="UP001454036"/>
    </source>
</evidence>
<gene>
    <name evidence="2" type="ORF">LIER_42689</name>
</gene>
<reference evidence="2 3" key="1">
    <citation type="submission" date="2024-01" db="EMBL/GenBank/DDBJ databases">
        <title>The complete chloroplast genome sequence of Lithospermum erythrorhizon: insights into the phylogenetic relationship among Boraginaceae species and the maternal lineages of purple gromwells.</title>
        <authorList>
            <person name="Okada T."/>
            <person name="Watanabe K."/>
        </authorList>
    </citation>
    <scope>NUCLEOTIDE SEQUENCE [LARGE SCALE GENOMIC DNA]</scope>
</reference>
<sequence length="347" mass="38388">MGRCTLGFGLTDSPIAFPLANDESPLNPSLYDLCVYERECPYVMTTNLVVRQEPLATQSSSSSSDDSDSTSASSPIPQVTITDKVASKITQGNDDVMAPVPIKGTSSFQICTFNLIQIECLNPLGITLTTLNFVLALGRVKWRHPSMGGMPILQFAEPLAQVPLPQTIEPANPVAQANDIEVARAEAAYQGMMASLPTFVKNSTPLDLTEDQLDSLTRYFAIPLEKVDTCLAILREQLYLPHIKENSTDRDLTFGYTSVYVEAFSYGIRLPFSPFVNNLLTTINRVPGQLLPIGSWLNVTLFYVACRMCGIEPIVSLFFCLILHFPQIFSNQIFCSSQEKHLRWDLS</sequence>
<name>A0AAV3NRD4_LITER</name>
<keyword evidence="3" id="KW-1185">Reference proteome</keyword>
<dbReference type="AlphaFoldDB" id="A0AAV3NRD4"/>